<organism evidence="5 6">
    <name type="scientific">Dreissena polymorpha</name>
    <name type="common">Zebra mussel</name>
    <name type="synonym">Mytilus polymorpha</name>
    <dbReference type="NCBI Taxonomy" id="45954"/>
    <lineage>
        <taxon>Eukaryota</taxon>
        <taxon>Metazoa</taxon>
        <taxon>Spiralia</taxon>
        <taxon>Lophotrochozoa</taxon>
        <taxon>Mollusca</taxon>
        <taxon>Bivalvia</taxon>
        <taxon>Autobranchia</taxon>
        <taxon>Heteroconchia</taxon>
        <taxon>Euheterodonta</taxon>
        <taxon>Imparidentia</taxon>
        <taxon>Neoheterodontei</taxon>
        <taxon>Myida</taxon>
        <taxon>Dreissenoidea</taxon>
        <taxon>Dreissenidae</taxon>
        <taxon>Dreissena</taxon>
    </lineage>
</organism>
<dbReference type="InterPro" id="IPR008983">
    <property type="entry name" value="Tumour_necrosis_fac-like_dom"/>
</dbReference>
<feature type="domain" description="C1q" evidence="4">
    <location>
        <begin position="94"/>
        <end position="232"/>
    </location>
</feature>
<comment type="subcellular location">
    <subcellularLocation>
        <location evidence="1">Secreted</location>
    </subcellularLocation>
</comment>
<dbReference type="SUPFAM" id="SSF49842">
    <property type="entry name" value="TNF-like"/>
    <property type="match status" value="1"/>
</dbReference>
<dbReference type="OrthoDB" id="6159998at2759"/>
<dbReference type="AlphaFoldDB" id="A0A9D4CCL2"/>
<dbReference type="InterPro" id="IPR050822">
    <property type="entry name" value="Cerebellin_Synaptic_Org"/>
</dbReference>
<gene>
    <name evidence="5" type="ORF">DPMN_063885</name>
</gene>
<dbReference type="Gene3D" id="2.60.120.40">
    <property type="match status" value="1"/>
</dbReference>
<accession>A0A9D4CCL2</accession>
<dbReference type="PRINTS" id="PR00007">
    <property type="entry name" value="COMPLEMNTC1Q"/>
</dbReference>
<proteinExistence type="predicted"/>
<name>A0A9D4CCL2_DREPO</name>
<reference evidence="5" key="2">
    <citation type="submission" date="2020-11" db="EMBL/GenBank/DDBJ databases">
        <authorList>
            <person name="McCartney M.A."/>
            <person name="Auch B."/>
            <person name="Kono T."/>
            <person name="Mallez S."/>
            <person name="Becker A."/>
            <person name="Gohl D.M."/>
            <person name="Silverstein K.A.T."/>
            <person name="Koren S."/>
            <person name="Bechman K.B."/>
            <person name="Herman A."/>
            <person name="Abrahante J.E."/>
            <person name="Garbe J."/>
        </authorList>
    </citation>
    <scope>NUCLEOTIDE SEQUENCE</scope>
    <source>
        <strain evidence="5">Duluth1</strain>
        <tissue evidence="5">Whole animal</tissue>
    </source>
</reference>
<dbReference type="SMART" id="SM00110">
    <property type="entry name" value="C1Q"/>
    <property type="match status" value="1"/>
</dbReference>
<dbReference type="Proteomes" id="UP000828390">
    <property type="component" value="Unassembled WGS sequence"/>
</dbReference>
<dbReference type="Pfam" id="PF00386">
    <property type="entry name" value="C1q"/>
    <property type="match status" value="1"/>
</dbReference>
<keyword evidence="6" id="KW-1185">Reference proteome</keyword>
<evidence type="ECO:0000256" key="1">
    <source>
        <dbReference type="ARBA" id="ARBA00004613"/>
    </source>
</evidence>
<evidence type="ECO:0000313" key="5">
    <source>
        <dbReference type="EMBL" id="KAH3720973.1"/>
    </source>
</evidence>
<reference evidence="5" key="1">
    <citation type="journal article" date="2019" name="bioRxiv">
        <title>The Genome of the Zebra Mussel, Dreissena polymorpha: A Resource for Invasive Species Research.</title>
        <authorList>
            <person name="McCartney M.A."/>
            <person name="Auch B."/>
            <person name="Kono T."/>
            <person name="Mallez S."/>
            <person name="Zhang Y."/>
            <person name="Obille A."/>
            <person name="Becker A."/>
            <person name="Abrahante J.E."/>
            <person name="Garbe J."/>
            <person name="Badalamenti J.P."/>
            <person name="Herman A."/>
            <person name="Mangelson H."/>
            <person name="Liachko I."/>
            <person name="Sullivan S."/>
            <person name="Sone E.D."/>
            <person name="Koren S."/>
            <person name="Silverstein K.A.T."/>
            <person name="Beckman K.B."/>
            <person name="Gohl D.M."/>
        </authorList>
    </citation>
    <scope>NUCLEOTIDE SEQUENCE</scope>
    <source>
        <strain evidence="5">Duluth1</strain>
        <tissue evidence="5">Whole animal</tissue>
    </source>
</reference>
<dbReference type="PROSITE" id="PS50871">
    <property type="entry name" value="C1Q"/>
    <property type="match status" value="1"/>
</dbReference>
<dbReference type="PANTHER" id="PTHR22923:SF116">
    <property type="entry name" value="C1Q DOMAIN-CONTAINING PROTEIN"/>
    <property type="match status" value="1"/>
</dbReference>
<evidence type="ECO:0000313" key="6">
    <source>
        <dbReference type="Proteomes" id="UP000828390"/>
    </source>
</evidence>
<evidence type="ECO:0000259" key="4">
    <source>
        <dbReference type="PROSITE" id="PS50871"/>
    </source>
</evidence>
<comment type="caution">
    <text evidence="5">The sequence shown here is derived from an EMBL/GenBank/DDBJ whole genome shotgun (WGS) entry which is preliminary data.</text>
</comment>
<evidence type="ECO:0000256" key="2">
    <source>
        <dbReference type="ARBA" id="ARBA00022525"/>
    </source>
</evidence>
<keyword evidence="2" id="KW-0964">Secreted</keyword>
<sequence length="232" mass="25738">MAKYEPDEVEYSCSGQRDVLIENLPKSFMALVDKLTEQDKKIKELTKRQEHVIVDNTLLTDLKKSELIKEVDYLKSMVSTLERRVTLLEEKQQAGPGAVAFFATLSDDIGHLHDRQRLVFDNVITNTGDAYNEHNGSFVAPVAGLYVFSTTLMSNKGGYGDFRLIRNGNVICVIYPDAGGTSGSYDMATCSSVLHLKKNDDVAIESGINKFKRGGVNGKHYSNFSGFLLKAD</sequence>
<dbReference type="GO" id="GO:0005576">
    <property type="term" value="C:extracellular region"/>
    <property type="evidence" value="ECO:0007669"/>
    <property type="project" value="UniProtKB-SubCell"/>
</dbReference>
<keyword evidence="3" id="KW-0732">Signal</keyword>
<dbReference type="EMBL" id="JAIWYP010000013">
    <property type="protein sequence ID" value="KAH3720973.1"/>
    <property type="molecule type" value="Genomic_DNA"/>
</dbReference>
<dbReference type="InterPro" id="IPR001073">
    <property type="entry name" value="C1q_dom"/>
</dbReference>
<dbReference type="PANTHER" id="PTHR22923">
    <property type="entry name" value="CEREBELLIN-RELATED"/>
    <property type="match status" value="1"/>
</dbReference>
<protein>
    <recommendedName>
        <fullName evidence="4">C1q domain-containing protein</fullName>
    </recommendedName>
</protein>
<evidence type="ECO:0000256" key="3">
    <source>
        <dbReference type="ARBA" id="ARBA00022729"/>
    </source>
</evidence>